<evidence type="ECO:0000313" key="2">
    <source>
        <dbReference type="EMBL" id="MBA0751760.1"/>
    </source>
</evidence>
<keyword evidence="3" id="KW-1185">Reference proteome</keyword>
<dbReference type="AlphaFoldDB" id="A0A7J9CTD0"/>
<feature type="region of interest" description="Disordered" evidence="1">
    <location>
        <begin position="1"/>
        <end position="31"/>
    </location>
</feature>
<name>A0A7J9CTD0_GOSGO</name>
<accession>A0A7J9CTD0</accession>
<evidence type="ECO:0000256" key="1">
    <source>
        <dbReference type="SAM" id="MobiDB-lite"/>
    </source>
</evidence>
<dbReference type="EMBL" id="JABEZY010000013">
    <property type="protein sequence ID" value="MBA0751760.1"/>
    <property type="molecule type" value="Genomic_DNA"/>
</dbReference>
<organism evidence="2 3">
    <name type="scientific">Gossypium gossypioides</name>
    <name type="common">Mexican cotton</name>
    <name type="synonym">Selera gossypioides</name>
    <dbReference type="NCBI Taxonomy" id="34282"/>
    <lineage>
        <taxon>Eukaryota</taxon>
        <taxon>Viridiplantae</taxon>
        <taxon>Streptophyta</taxon>
        <taxon>Embryophyta</taxon>
        <taxon>Tracheophyta</taxon>
        <taxon>Spermatophyta</taxon>
        <taxon>Magnoliopsida</taxon>
        <taxon>eudicotyledons</taxon>
        <taxon>Gunneridae</taxon>
        <taxon>Pentapetalae</taxon>
        <taxon>rosids</taxon>
        <taxon>malvids</taxon>
        <taxon>Malvales</taxon>
        <taxon>Malvaceae</taxon>
        <taxon>Malvoideae</taxon>
        <taxon>Gossypium</taxon>
    </lineage>
</organism>
<evidence type="ECO:0000313" key="3">
    <source>
        <dbReference type="Proteomes" id="UP000593579"/>
    </source>
</evidence>
<reference evidence="2 3" key="1">
    <citation type="journal article" date="2019" name="Genome Biol. Evol.">
        <title>Insights into the evolution of the New World diploid cottons (Gossypium, subgenus Houzingenia) based on genome sequencing.</title>
        <authorList>
            <person name="Grover C.E."/>
            <person name="Arick M.A. 2nd"/>
            <person name="Thrash A."/>
            <person name="Conover J.L."/>
            <person name="Sanders W.S."/>
            <person name="Peterson D.G."/>
            <person name="Frelichowski J.E."/>
            <person name="Scheffler J.A."/>
            <person name="Scheffler B.E."/>
            <person name="Wendel J.F."/>
        </authorList>
    </citation>
    <scope>NUCLEOTIDE SEQUENCE [LARGE SCALE GENOMIC DNA]</scope>
    <source>
        <strain evidence="2">5</strain>
        <tissue evidence="2">Leaf</tissue>
    </source>
</reference>
<gene>
    <name evidence="2" type="ORF">Gogos_000664</name>
</gene>
<proteinExistence type="predicted"/>
<dbReference type="OrthoDB" id="964257at2759"/>
<dbReference type="Proteomes" id="UP000593579">
    <property type="component" value="Unassembled WGS sequence"/>
</dbReference>
<comment type="caution">
    <text evidence="2">The sequence shown here is derived from an EMBL/GenBank/DDBJ whole genome shotgun (WGS) entry which is preliminary data.</text>
</comment>
<sequence>MEISLNTGGDRNFLEANSGESSQDDVDRNTKKVRFKEANKDVDTNMLVDPSSIPTLSWKDKLLRNRIGSFGKTTVVDFGSTNTFQGNGNYSGSETAGEEFGDLQRYFISLI</sequence>
<protein>
    <submittedName>
        <fullName evidence="2">Uncharacterized protein</fullName>
    </submittedName>
</protein>